<evidence type="ECO:0000256" key="6">
    <source>
        <dbReference type="SAM" id="MobiDB-lite"/>
    </source>
</evidence>
<dbReference type="PROSITE" id="PS50250">
    <property type="entry name" value="PCI"/>
    <property type="match status" value="1"/>
</dbReference>
<keyword evidence="3 5" id="KW-0396">Initiation factor</keyword>
<evidence type="ECO:0000256" key="2">
    <source>
        <dbReference type="ARBA" id="ARBA00022490"/>
    </source>
</evidence>
<dbReference type="PANTHER" id="PTHR15350">
    <property type="entry name" value="COP9 SIGNALOSOME COMPLEX SUBUNIT 7/DENDRITIC CELL PROTEIN GA17"/>
    <property type="match status" value="1"/>
</dbReference>
<name>A0A1E3HBU1_9TREE</name>
<dbReference type="Pfam" id="PF01399">
    <property type="entry name" value="PCI"/>
    <property type="match status" value="1"/>
</dbReference>
<protein>
    <recommendedName>
        <fullName evidence="5">Eukaryotic translation initiation factor 3 subunit M</fullName>
        <shortName evidence="5">eIF3m</shortName>
    </recommendedName>
</protein>
<comment type="caution">
    <text evidence="8">The sequence shown here is derived from an EMBL/GenBank/DDBJ whole genome shotgun (WGS) entry which is preliminary data.</text>
</comment>
<dbReference type="GO" id="GO:0016282">
    <property type="term" value="C:eukaryotic 43S preinitiation complex"/>
    <property type="evidence" value="ECO:0007669"/>
    <property type="project" value="UniProtKB-UniRule"/>
</dbReference>
<dbReference type="InterPro" id="IPR000717">
    <property type="entry name" value="PCI_dom"/>
</dbReference>
<evidence type="ECO:0000313" key="9">
    <source>
        <dbReference type="Proteomes" id="UP000094065"/>
    </source>
</evidence>
<dbReference type="SMART" id="SM00088">
    <property type="entry name" value="PINT"/>
    <property type="match status" value="1"/>
</dbReference>
<dbReference type="Proteomes" id="UP000094065">
    <property type="component" value="Unassembled WGS sequence"/>
</dbReference>
<keyword evidence="2 5" id="KW-0963">Cytoplasm</keyword>
<comment type="similarity">
    <text evidence="1">Belongs to the CSN7/EIF3M family. CSN7 subfamily.</text>
</comment>
<dbReference type="OrthoDB" id="10267031at2759"/>
<evidence type="ECO:0000256" key="5">
    <source>
        <dbReference type="HAMAP-Rule" id="MF_03012"/>
    </source>
</evidence>
<dbReference type="STRING" id="1295533.A0A1E3HBU1"/>
<evidence type="ECO:0000313" key="8">
    <source>
        <dbReference type="EMBL" id="ODN73784.1"/>
    </source>
</evidence>
<evidence type="ECO:0000259" key="7">
    <source>
        <dbReference type="PROSITE" id="PS50250"/>
    </source>
</evidence>
<feature type="region of interest" description="Disordered" evidence="6">
    <location>
        <begin position="406"/>
        <end position="437"/>
    </location>
</feature>
<evidence type="ECO:0000256" key="1">
    <source>
        <dbReference type="ARBA" id="ARBA00008482"/>
    </source>
</evidence>
<dbReference type="GO" id="GO:0033290">
    <property type="term" value="C:eukaryotic 48S preinitiation complex"/>
    <property type="evidence" value="ECO:0007669"/>
    <property type="project" value="UniProtKB-UniRule"/>
</dbReference>
<dbReference type="InterPro" id="IPR027528">
    <property type="entry name" value="eIF3m"/>
</dbReference>
<feature type="domain" description="PCI" evidence="7">
    <location>
        <begin position="198"/>
        <end position="368"/>
    </location>
</feature>
<keyword evidence="4 5" id="KW-0648">Protein biosynthesis</keyword>
<evidence type="ECO:0000256" key="4">
    <source>
        <dbReference type="ARBA" id="ARBA00022917"/>
    </source>
</evidence>
<proteinExistence type="inferred from homology"/>
<comment type="function">
    <text evidence="5">Component of the eukaryotic translation initiation factor 3 (eIF-3) complex, which is involved in protein synthesis of a specialized repertoire of mRNAs and, together with other initiation factors, stimulates binding of mRNA and methionyl-tRNAi to the 40S ribosome. The eIF-3 complex specifically targets and initiates translation of a subset of mRNAs involved in cell proliferation.</text>
</comment>
<dbReference type="AlphaFoldDB" id="A0A1E3HBU1"/>
<dbReference type="RefSeq" id="XP_018989646.1">
    <property type="nucleotide sequence ID" value="XM_019142003.1"/>
</dbReference>
<comment type="subunit">
    <text evidence="5">Component of the eukaryotic translation initiation factor 3 (eIF-3) complex.</text>
</comment>
<dbReference type="HAMAP" id="MF_03012">
    <property type="entry name" value="eIF3m"/>
    <property type="match status" value="1"/>
</dbReference>
<dbReference type="Pfam" id="PF18005">
    <property type="entry name" value="eIF3m_C_helix"/>
    <property type="match status" value="1"/>
</dbReference>
<feature type="compositionally biased region" description="Low complexity" evidence="6">
    <location>
        <begin position="407"/>
        <end position="419"/>
    </location>
</feature>
<dbReference type="EMBL" id="AWGJ01000012">
    <property type="protein sequence ID" value="ODN73784.1"/>
    <property type="molecule type" value="Genomic_DNA"/>
</dbReference>
<keyword evidence="9" id="KW-1185">Reference proteome</keyword>
<evidence type="ECO:0000256" key="3">
    <source>
        <dbReference type="ARBA" id="ARBA00022540"/>
    </source>
</evidence>
<comment type="subcellular location">
    <subcellularLocation>
        <location evidence="5">Cytoplasm</location>
    </subcellularLocation>
</comment>
<dbReference type="InterPro" id="IPR045237">
    <property type="entry name" value="COPS7/eIF3m"/>
</dbReference>
<organism evidence="8 9">
    <name type="scientific">Cryptococcus amylolentus CBS 6039</name>
    <dbReference type="NCBI Taxonomy" id="1295533"/>
    <lineage>
        <taxon>Eukaryota</taxon>
        <taxon>Fungi</taxon>
        <taxon>Dikarya</taxon>
        <taxon>Basidiomycota</taxon>
        <taxon>Agaricomycotina</taxon>
        <taxon>Tremellomycetes</taxon>
        <taxon>Tremellales</taxon>
        <taxon>Cryptococcaceae</taxon>
        <taxon>Cryptococcus</taxon>
    </lineage>
</organism>
<feature type="compositionally biased region" description="Basic and acidic residues" evidence="6">
    <location>
        <begin position="423"/>
        <end position="437"/>
    </location>
</feature>
<dbReference type="GO" id="GO:0071541">
    <property type="term" value="C:eukaryotic translation initiation factor 3 complex, eIF3m"/>
    <property type="evidence" value="ECO:0007669"/>
    <property type="project" value="UniProtKB-UniRule"/>
</dbReference>
<dbReference type="GO" id="GO:0001732">
    <property type="term" value="P:formation of cytoplasmic translation initiation complex"/>
    <property type="evidence" value="ECO:0007669"/>
    <property type="project" value="UniProtKB-UniRule"/>
</dbReference>
<dbReference type="GeneID" id="30158621"/>
<dbReference type="PANTHER" id="PTHR15350:SF2">
    <property type="entry name" value="EUKARYOTIC TRANSLATION INITIATION FACTOR 3 SUBUNIT M"/>
    <property type="match status" value="1"/>
</dbReference>
<accession>A0A1E3HBU1</accession>
<reference evidence="8 9" key="1">
    <citation type="submission" date="2016-06" db="EMBL/GenBank/DDBJ databases">
        <title>Evolution of pathogenesis and genome organization in the Tremellales.</title>
        <authorList>
            <person name="Cuomo C."/>
            <person name="Litvintseva A."/>
            <person name="Heitman J."/>
            <person name="Chen Y."/>
            <person name="Sun S."/>
            <person name="Springer D."/>
            <person name="Dromer F."/>
            <person name="Young S."/>
            <person name="Zeng Q."/>
            <person name="Chapman S."/>
            <person name="Gujja S."/>
            <person name="Saif S."/>
            <person name="Birren B."/>
        </authorList>
    </citation>
    <scope>NUCLEOTIDE SEQUENCE [LARGE SCALE GENOMIC DNA]</scope>
    <source>
        <strain evidence="8 9">CBS 6039</strain>
    </source>
</reference>
<dbReference type="InterPro" id="IPR040750">
    <property type="entry name" value="eIF3m_C_helix"/>
</dbReference>
<sequence>MADCITIATDLSFKDQITELAAHLSRSLPNAADAAAIREFVGEFESKASAEGADQKAIVKGVVDKFAELNGGLEGTKESEVESSHFLLQHVLSSVYEQGSEEYDQAVKSVNEAVRNGAQEATKHTRAEAGARVLINTYNYLPATSHLRPSTLLALMSLLSTTLDLSTLPLPTSTLIPALASWNIPSAEKVEFLGTASQLYSSFGDLSKALELITLALKESVEPALVEKAVFLSVAVPTKFELDDVLAIQGVPEQLGQTKSLVELFEGDEIEAIEKGKKWAAANASLVEGAGIEGFTGENVLRKLRLIALVALCAKNETRELGYAPIAKALGIEEPEVETWVIDAVRSKLIVARISQPLSIIRIQSISSTTSSSRRFGPAEWQLLEKRLQQWKKSVGEARQVVEEAEQVAQQGLGQQRRNNGGKRREDKREKDEKDEE</sequence>
<gene>
    <name evidence="8" type="ORF">L202_07312</name>
</gene>
<comment type="similarity">
    <text evidence="5">Belongs to the eIF-3 subunit M family.</text>
</comment>
<dbReference type="GO" id="GO:0003743">
    <property type="term" value="F:translation initiation factor activity"/>
    <property type="evidence" value="ECO:0007669"/>
    <property type="project" value="UniProtKB-UniRule"/>
</dbReference>